<gene>
    <name evidence="2" type="primary">Nf1_1</name>
    <name evidence="2" type="ORF">CEXT_445741</name>
</gene>
<proteinExistence type="predicted"/>
<sequence>MPDVAKQWRHCCLLHVLVWSVDIDAVLVSMSCFLLLCEEAVHTVWDKDLTVIYASELSCLSELSAASTILTTVVYLTCLAVLDHYQWMLVKQACLPRAKIYSIVLSLNLLVNYFVCWFCHNEKFGTQIQKHVKELVAHEMSPTLYPILFDQIKAIVEKFFDLLSQSCCHRTKYSIYRAYYIHLKSVLENKVDHTAEHLGVSSIEGMMLAIVRYVRHLILLCMLFK</sequence>
<organism evidence="2 3">
    <name type="scientific">Caerostris extrusa</name>
    <name type="common">Bark spider</name>
    <name type="synonym">Caerostris bankana</name>
    <dbReference type="NCBI Taxonomy" id="172846"/>
    <lineage>
        <taxon>Eukaryota</taxon>
        <taxon>Metazoa</taxon>
        <taxon>Ecdysozoa</taxon>
        <taxon>Arthropoda</taxon>
        <taxon>Chelicerata</taxon>
        <taxon>Arachnida</taxon>
        <taxon>Araneae</taxon>
        <taxon>Araneomorphae</taxon>
        <taxon>Entelegynae</taxon>
        <taxon>Araneoidea</taxon>
        <taxon>Araneidae</taxon>
        <taxon>Caerostris</taxon>
    </lineage>
</organism>
<evidence type="ECO:0000313" key="2">
    <source>
        <dbReference type="EMBL" id="GIZ02169.1"/>
    </source>
</evidence>
<dbReference type="EMBL" id="BPLR01001407">
    <property type="protein sequence ID" value="GIZ02169.1"/>
    <property type="molecule type" value="Genomic_DNA"/>
</dbReference>
<accession>A0AAV4Y7R4</accession>
<evidence type="ECO:0000256" key="1">
    <source>
        <dbReference type="SAM" id="Phobius"/>
    </source>
</evidence>
<dbReference type="AlphaFoldDB" id="A0AAV4Y7R4"/>
<comment type="caution">
    <text evidence="2">The sequence shown here is derived from an EMBL/GenBank/DDBJ whole genome shotgun (WGS) entry which is preliminary data.</text>
</comment>
<keyword evidence="3" id="KW-1185">Reference proteome</keyword>
<protein>
    <submittedName>
        <fullName evidence="2">Neurofibromin</fullName>
    </submittedName>
</protein>
<keyword evidence="1" id="KW-0472">Membrane</keyword>
<evidence type="ECO:0000313" key="3">
    <source>
        <dbReference type="Proteomes" id="UP001054945"/>
    </source>
</evidence>
<dbReference type="Proteomes" id="UP001054945">
    <property type="component" value="Unassembled WGS sequence"/>
</dbReference>
<keyword evidence="1" id="KW-0812">Transmembrane</keyword>
<feature type="transmembrane region" description="Helical" evidence="1">
    <location>
        <begin position="63"/>
        <end position="82"/>
    </location>
</feature>
<name>A0AAV4Y7R4_CAEEX</name>
<keyword evidence="1" id="KW-1133">Transmembrane helix</keyword>
<reference evidence="2 3" key="1">
    <citation type="submission" date="2021-06" db="EMBL/GenBank/DDBJ databases">
        <title>Caerostris extrusa draft genome.</title>
        <authorList>
            <person name="Kono N."/>
            <person name="Arakawa K."/>
        </authorList>
    </citation>
    <scope>NUCLEOTIDE SEQUENCE [LARGE SCALE GENOMIC DNA]</scope>
</reference>